<dbReference type="AlphaFoldDB" id="A0A5B9QEL7"/>
<dbReference type="Proteomes" id="UP000323917">
    <property type="component" value="Chromosome"/>
</dbReference>
<gene>
    <name evidence="1" type="ORF">Pr1d_33890</name>
</gene>
<keyword evidence="2" id="KW-1185">Reference proteome</keyword>
<evidence type="ECO:0000313" key="1">
    <source>
        <dbReference type="EMBL" id="QEG36080.1"/>
    </source>
</evidence>
<reference evidence="1 2" key="1">
    <citation type="submission" date="2019-08" db="EMBL/GenBank/DDBJ databases">
        <title>Deep-cultivation of Planctomycetes and their phenomic and genomic characterization uncovers novel biology.</title>
        <authorList>
            <person name="Wiegand S."/>
            <person name="Jogler M."/>
            <person name="Boedeker C."/>
            <person name="Pinto D."/>
            <person name="Vollmers J."/>
            <person name="Rivas-Marin E."/>
            <person name="Kohn T."/>
            <person name="Peeters S.H."/>
            <person name="Heuer A."/>
            <person name="Rast P."/>
            <person name="Oberbeckmann S."/>
            <person name="Bunk B."/>
            <person name="Jeske O."/>
            <person name="Meyerdierks A."/>
            <person name="Storesund J.E."/>
            <person name="Kallscheuer N."/>
            <person name="Luecker S."/>
            <person name="Lage O.M."/>
            <person name="Pohl T."/>
            <person name="Merkel B.J."/>
            <person name="Hornburger P."/>
            <person name="Mueller R.-W."/>
            <person name="Bruemmer F."/>
            <person name="Labrenz M."/>
            <person name="Spormann A.M."/>
            <person name="Op den Camp H."/>
            <person name="Overmann J."/>
            <person name="Amann R."/>
            <person name="Jetten M.S.M."/>
            <person name="Mascher T."/>
            <person name="Medema M.H."/>
            <person name="Devos D.P."/>
            <person name="Kaster A.-K."/>
            <person name="Ovreas L."/>
            <person name="Rohde M."/>
            <person name="Galperin M.Y."/>
            <person name="Jogler C."/>
        </authorList>
    </citation>
    <scope>NUCLEOTIDE SEQUENCE [LARGE SCALE GENOMIC DNA]</scope>
    <source>
        <strain evidence="1 2">Pr1d</strain>
    </source>
</reference>
<accession>A0A5B9QEL7</accession>
<proteinExistence type="predicted"/>
<dbReference type="KEGG" id="bgok:Pr1d_33890"/>
<sequence length="64" mass="7017">MSLQVNHPDEFAKMVLERSEAKGTSPEAVVISAVREILAGEERLSDELAPVAEAFTKKEMTEAE</sequence>
<dbReference type="RefSeq" id="WP_148074487.1">
    <property type="nucleotide sequence ID" value="NZ_CP042913.1"/>
</dbReference>
<organism evidence="1 2">
    <name type="scientific">Bythopirellula goksoeyrii</name>
    <dbReference type="NCBI Taxonomy" id="1400387"/>
    <lineage>
        <taxon>Bacteria</taxon>
        <taxon>Pseudomonadati</taxon>
        <taxon>Planctomycetota</taxon>
        <taxon>Planctomycetia</taxon>
        <taxon>Pirellulales</taxon>
        <taxon>Lacipirellulaceae</taxon>
        <taxon>Bythopirellula</taxon>
    </lineage>
</organism>
<name>A0A5B9QEL7_9BACT</name>
<evidence type="ECO:0000313" key="2">
    <source>
        <dbReference type="Proteomes" id="UP000323917"/>
    </source>
</evidence>
<dbReference type="EMBL" id="CP042913">
    <property type="protein sequence ID" value="QEG36080.1"/>
    <property type="molecule type" value="Genomic_DNA"/>
</dbReference>
<protein>
    <submittedName>
        <fullName evidence="1">Uncharacterized protein</fullName>
    </submittedName>
</protein>